<evidence type="ECO:0000256" key="1">
    <source>
        <dbReference type="ARBA" id="ARBA00006484"/>
    </source>
</evidence>
<dbReference type="SUPFAM" id="SSF51735">
    <property type="entry name" value="NAD(P)-binding Rossmann-fold domains"/>
    <property type="match status" value="1"/>
</dbReference>
<evidence type="ECO:0000313" key="3">
    <source>
        <dbReference type="EMBL" id="ADC47808.1"/>
    </source>
</evidence>
<evidence type="ECO:0000256" key="2">
    <source>
        <dbReference type="ARBA" id="ARBA00023002"/>
    </source>
</evidence>
<dbReference type="Proteomes" id="UP000008680">
    <property type="component" value="Chromosome"/>
</dbReference>
<dbReference type="Pfam" id="PF13561">
    <property type="entry name" value="adh_short_C2"/>
    <property type="match status" value="1"/>
</dbReference>
<dbReference type="EMBL" id="CP001719">
    <property type="protein sequence ID" value="ADC47808.1"/>
    <property type="molecule type" value="Genomic_DNA"/>
</dbReference>
<dbReference type="InterPro" id="IPR036291">
    <property type="entry name" value="NAD(P)-bd_dom_sf"/>
</dbReference>
<proteinExistence type="inferred from homology"/>
<evidence type="ECO:0000313" key="4">
    <source>
        <dbReference type="Proteomes" id="UP000008680"/>
    </source>
</evidence>
<name>D3E084_METRM</name>
<sequence>MAPVVEQPVEEWDKDIAIDLTGVFYCCKAFGEYMVKQEYGKIINMGSIHSRVALTGGLITGYTSAKGGVYNLTKTLAAEWAPYNITVNAIGPAYFESELTADVVGDEQFDMLIKAFCPMGRWGKEGELDGIAIYLASDASSFCTGQLINIDGGWTAI</sequence>
<dbReference type="PRINTS" id="PR00080">
    <property type="entry name" value="SDRFAMILY"/>
</dbReference>
<accession>D3E084</accession>
<dbReference type="eggNOG" id="arCOG01259">
    <property type="taxonomic scope" value="Archaea"/>
</dbReference>
<keyword evidence="4" id="KW-1185">Reference proteome</keyword>
<dbReference type="STRING" id="634498.mru_1958"/>
<dbReference type="GO" id="GO:0006633">
    <property type="term" value="P:fatty acid biosynthetic process"/>
    <property type="evidence" value="ECO:0007669"/>
    <property type="project" value="TreeGrafter"/>
</dbReference>
<dbReference type="InterPro" id="IPR002347">
    <property type="entry name" value="SDR_fam"/>
</dbReference>
<organism evidence="3 4">
    <name type="scientific">Methanobrevibacter ruminantium (strain ATCC 35063 / DSM 1093 / JCM 13430 / OCM 146 / M1)</name>
    <name type="common">Methanobacterium ruminantium</name>
    <dbReference type="NCBI Taxonomy" id="634498"/>
    <lineage>
        <taxon>Archaea</taxon>
        <taxon>Methanobacteriati</taxon>
        <taxon>Methanobacteriota</taxon>
        <taxon>Methanomada group</taxon>
        <taxon>Methanobacteria</taxon>
        <taxon>Methanobacteriales</taxon>
        <taxon>Methanobacteriaceae</taxon>
        <taxon>Methanobrevibacter</taxon>
    </lineage>
</organism>
<dbReference type="HOGENOM" id="CLU_010194_1_1_2"/>
<comment type="similarity">
    <text evidence="1">Belongs to the short-chain dehydrogenases/reductases (SDR) family.</text>
</comment>
<dbReference type="PRINTS" id="PR00081">
    <property type="entry name" value="GDHRDH"/>
</dbReference>
<dbReference type="GO" id="GO:0048038">
    <property type="term" value="F:quinone binding"/>
    <property type="evidence" value="ECO:0007669"/>
    <property type="project" value="TreeGrafter"/>
</dbReference>
<dbReference type="PANTHER" id="PTHR42760:SF133">
    <property type="entry name" value="3-OXOACYL-[ACYL-CARRIER-PROTEIN] REDUCTASE"/>
    <property type="match status" value="1"/>
</dbReference>
<keyword evidence="2" id="KW-0560">Oxidoreductase</keyword>
<gene>
    <name evidence="3" type="ordered locus">mru_1958</name>
</gene>
<dbReference type="PATRIC" id="fig|634498.28.peg.1958"/>
<protein>
    <submittedName>
        <fullName evidence="3">Short-chain dehydrogenase family protein</fullName>
    </submittedName>
</protein>
<dbReference type="GO" id="GO:0016616">
    <property type="term" value="F:oxidoreductase activity, acting on the CH-OH group of donors, NAD or NADP as acceptor"/>
    <property type="evidence" value="ECO:0007669"/>
    <property type="project" value="TreeGrafter"/>
</dbReference>
<reference evidence="3 4" key="1">
    <citation type="journal article" date="2010" name="PLoS ONE">
        <title>The genome sequence of the rumen methanogen Methanobrevibacter ruminantium reveals new possibilities for controlling ruminant methane emissions.</title>
        <authorList>
            <person name="Leahy S.C."/>
            <person name="Kelly W.J."/>
            <person name="Altermann E."/>
            <person name="Ronimus R.S."/>
            <person name="Yeoman C.J."/>
            <person name="Pacheco D.M."/>
            <person name="Li D."/>
            <person name="Kong Z."/>
            <person name="McTavish S."/>
            <person name="Sang C."/>
            <person name="Lambie S.C."/>
            <person name="Janssen P.H."/>
            <person name="Dey D."/>
            <person name="Attwood G.T."/>
        </authorList>
    </citation>
    <scope>NUCLEOTIDE SEQUENCE [LARGE SCALE GENOMIC DNA]</scope>
    <source>
        <strain evidence="4">ATCC 35063 / DSM 1093 / JCM 13430 / OCM 146 / M1</strain>
    </source>
</reference>
<dbReference type="PANTHER" id="PTHR42760">
    <property type="entry name" value="SHORT-CHAIN DEHYDROGENASES/REDUCTASES FAMILY MEMBER"/>
    <property type="match status" value="1"/>
</dbReference>
<dbReference type="Gene3D" id="3.40.50.720">
    <property type="entry name" value="NAD(P)-binding Rossmann-like Domain"/>
    <property type="match status" value="1"/>
</dbReference>
<dbReference type="AlphaFoldDB" id="D3E084"/>
<dbReference type="KEGG" id="mru:mru_1958"/>